<name>X1IHN0_9ZZZZ</name>
<gene>
    <name evidence="2" type="ORF">S03H2_52778</name>
</gene>
<feature type="domain" description="HPt" evidence="1">
    <location>
        <begin position="5"/>
        <end position="50"/>
    </location>
</feature>
<dbReference type="InterPro" id="IPR008207">
    <property type="entry name" value="Sig_transdc_His_kin_Hpt_dom"/>
</dbReference>
<dbReference type="PROSITE" id="PS50894">
    <property type="entry name" value="HPT"/>
    <property type="match status" value="1"/>
</dbReference>
<dbReference type="GO" id="GO:0000160">
    <property type="term" value="P:phosphorelay signal transduction system"/>
    <property type="evidence" value="ECO:0007669"/>
    <property type="project" value="InterPro"/>
</dbReference>
<accession>X1IHN0</accession>
<dbReference type="InterPro" id="IPR036641">
    <property type="entry name" value="HPT_dom_sf"/>
</dbReference>
<sequence length="50" mass="5936">MSDYLDPANEELLKDFFEEARQQVELLEQNIIILENDPDNHDSIDEIFRA</sequence>
<evidence type="ECO:0000313" key="2">
    <source>
        <dbReference type="EMBL" id="GAH68760.1"/>
    </source>
</evidence>
<evidence type="ECO:0000259" key="1">
    <source>
        <dbReference type="PROSITE" id="PS50894"/>
    </source>
</evidence>
<proteinExistence type="predicted"/>
<dbReference type="EMBL" id="BARU01033554">
    <property type="protein sequence ID" value="GAH68760.1"/>
    <property type="molecule type" value="Genomic_DNA"/>
</dbReference>
<organism evidence="2">
    <name type="scientific">marine sediment metagenome</name>
    <dbReference type="NCBI Taxonomy" id="412755"/>
    <lineage>
        <taxon>unclassified sequences</taxon>
        <taxon>metagenomes</taxon>
        <taxon>ecological metagenomes</taxon>
    </lineage>
</organism>
<protein>
    <recommendedName>
        <fullName evidence="1">HPt domain-containing protein</fullName>
    </recommendedName>
</protein>
<dbReference type="Gene3D" id="1.20.120.160">
    <property type="entry name" value="HPT domain"/>
    <property type="match status" value="1"/>
</dbReference>
<dbReference type="SUPFAM" id="SSF47226">
    <property type="entry name" value="Histidine-containing phosphotransfer domain, HPT domain"/>
    <property type="match status" value="1"/>
</dbReference>
<comment type="caution">
    <text evidence="2">The sequence shown here is derived from an EMBL/GenBank/DDBJ whole genome shotgun (WGS) entry which is preliminary data.</text>
</comment>
<feature type="non-terminal residue" evidence="2">
    <location>
        <position position="50"/>
    </location>
</feature>
<dbReference type="AlphaFoldDB" id="X1IHN0"/>
<reference evidence="2" key="1">
    <citation type="journal article" date="2014" name="Front. Microbiol.">
        <title>High frequency of phylogenetically diverse reductive dehalogenase-homologous genes in deep subseafloor sedimentary metagenomes.</title>
        <authorList>
            <person name="Kawai M."/>
            <person name="Futagami T."/>
            <person name="Toyoda A."/>
            <person name="Takaki Y."/>
            <person name="Nishi S."/>
            <person name="Hori S."/>
            <person name="Arai W."/>
            <person name="Tsubouchi T."/>
            <person name="Morono Y."/>
            <person name="Uchiyama I."/>
            <person name="Ito T."/>
            <person name="Fujiyama A."/>
            <person name="Inagaki F."/>
            <person name="Takami H."/>
        </authorList>
    </citation>
    <scope>NUCLEOTIDE SEQUENCE</scope>
    <source>
        <strain evidence="2">Expedition CK06-06</strain>
    </source>
</reference>